<dbReference type="EMBL" id="QXGA01001029">
    <property type="protein sequence ID" value="KAE9131427.1"/>
    <property type="molecule type" value="Genomic_DNA"/>
</dbReference>
<organism evidence="1 7">
    <name type="scientific">Phytophthora fragariae</name>
    <dbReference type="NCBI Taxonomy" id="53985"/>
    <lineage>
        <taxon>Eukaryota</taxon>
        <taxon>Sar</taxon>
        <taxon>Stramenopiles</taxon>
        <taxon>Oomycota</taxon>
        <taxon>Peronosporomycetes</taxon>
        <taxon>Peronosporales</taxon>
        <taxon>Peronosporaceae</taxon>
        <taxon>Phytophthora</taxon>
    </lineage>
</organism>
<dbReference type="EMBL" id="QXFZ01000612">
    <property type="protein sequence ID" value="KAE9110215.1"/>
    <property type="molecule type" value="Genomic_DNA"/>
</dbReference>
<evidence type="ECO:0000313" key="4">
    <source>
        <dbReference type="EMBL" id="KAE9131427.1"/>
    </source>
</evidence>
<proteinExistence type="predicted"/>
<reference evidence="7 8" key="1">
    <citation type="submission" date="2018-09" db="EMBL/GenBank/DDBJ databases">
        <title>Genomic investigation of the strawberry pathogen Phytophthora fragariae indicates pathogenicity is determined by transcriptional variation in three key races.</title>
        <authorList>
            <person name="Adams T.M."/>
            <person name="Armitage A.D."/>
            <person name="Sobczyk M.K."/>
            <person name="Bates H.J."/>
            <person name="Dunwell J.M."/>
            <person name="Nellist C.F."/>
            <person name="Harrison R.J."/>
        </authorList>
    </citation>
    <scope>NUCLEOTIDE SEQUENCE [LARGE SCALE GENOMIC DNA]</scope>
    <source>
        <strain evidence="4 5">NOV-5</strain>
        <strain evidence="2 6">NOV-71</strain>
        <strain evidence="3 8">ONT-3</strain>
        <strain evidence="1 7">SCRP245</strain>
    </source>
</reference>
<dbReference type="EMBL" id="QXFW01000640">
    <property type="protein sequence ID" value="KAE9006627.1"/>
    <property type="molecule type" value="Genomic_DNA"/>
</dbReference>
<dbReference type="AlphaFoldDB" id="A0A6A3KLC4"/>
<evidence type="ECO:0000313" key="6">
    <source>
        <dbReference type="Proteomes" id="UP000441208"/>
    </source>
</evidence>
<dbReference type="Proteomes" id="UP000440732">
    <property type="component" value="Unassembled WGS sequence"/>
</dbReference>
<evidence type="ECO:0000313" key="3">
    <source>
        <dbReference type="EMBL" id="KAE9110624.1"/>
    </source>
</evidence>
<sequence>MMRRRRQAQTEDAIVGSNVDAMLSTGVIEHGEGV</sequence>
<accession>A0A6A3KLC4</accession>
<gene>
    <name evidence="4" type="ORF">PF006_g15522</name>
    <name evidence="2" type="ORF">PF007_g11937</name>
    <name evidence="3" type="ORF">PF010_g11098</name>
    <name evidence="1" type="ORF">PF011_g11493</name>
</gene>
<dbReference type="Proteomes" id="UP000488956">
    <property type="component" value="Unassembled WGS sequence"/>
</dbReference>
<evidence type="ECO:0000313" key="1">
    <source>
        <dbReference type="EMBL" id="KAE9006627.1"/>
    </source>
</evidence>
<dbReference type="Proteomes" id="UP000460718">
    <property type="component" value="Unassembled WGS sequence"/>
</dbReference>
<evidence type="ECO:0000313" key="8">
    <source>
        <dbReference type="Proteomes" id="UP000488956"/>
    </source>
</evidence>
<evidence type="ECO:0000313" key="7">
    <source>
        <dbReference type="Proteomes" id="UP000460718"/>
    </source>
</evidence>
<name>A0A6A3KLC4_9STRA</name>
<comment type="caution">
    <text evidence="1">The sequence shown here is derived from an EMBL/GenBank/DDBJ whole genome shotgun (WGS) entry which is preliminary data.</text>
</comment>
<evidence type="ECO:0000313" key="5">
    <source>
        <dbReference type="Proteomes" id="UP000440732"/>
    </source>
</evidence>
<protein>
    <submittedName>
        <fullName evidence="1">Uncharacterized protein</fullName>
    </submittedName>
</protein>
<evidence type="ECO:0000313" key="2">
    <source>
        <dbReference type="EMBL" id="KAE9110215.1"/>
    </source>
</evidence>
<dbReference type="Proteomes" id="UP000441208">
    <property type="component" value="Unassembled WGS sequence"/>
</dbReference>
<dbReference type="EMBL" id="QXFX01000580">
    <property type="protein sequence ID" value="KAE9110624.1"/>
    <property type="molecule type" value="Genomic_DNA"/>
</dbReference>